<dbReference type="InterPro" id="IPR004360">
    <property type="entry name" value="Glyas_Fos-R_dOase_dom"/>
</dbReference>
<sequence>MALPTPTPLVTCLGHVTLDVIDLDAAIADATDIVGLRLVERTQDHALLTSNRRRAELVLRRAGEDAVRAIGLEAPDATAVAEVAARVRRTGLALLTDRPSLPFIAHAVTLETPEGHVLEVHTPIPEDQAIRHGGPGIHPRRLCHVNLASPDPMACQALLSDVLGLKLSERTEACDLAWLRAADGRHHSVGVARSASPGLHHLAWEFAQFSDFMRLGDLLDTQDRLMVWGPGRHGCGDNLFAYYVDRSGFLVECSAEMEVILDDRPPSVIACPPDLSNIKVVNRWGAPPPRAWIEHLSRFAVWRETVALAS</sequence>
<organism evidence="2 3">
    <name type="scientific">Phreatobacter stygius</name>
    <dbReference type="NCBI Taxonomy" id="1940610"/>
    <lineage>
        <taxon>Bacteria</taxon>
        <taxon>Pseudomonadati</taxon>
        <taxon>Pseudomonadota</taxon>
        <taxon>Alphaproteobacteria</taxon>
        <taxon>Hyphomicrobiales</taxon>
        <taxon>Phreatobacteraceae</taxon>
        <taxon>Phreatobacter</taxon>
    </lineage>
</organism>
<proteinExistence type="predicted"/>
<dbReference type="PROSITE" id="PS51819">
    <property type="entry name" value="VOC"/>
    <property type="match status" value="2"/>
</dbReference>
<dbReference type="SUPFAM" id="SSF54593">
    <property type="entry name" value="Glyoxalase/Bleomycin resistance protein/Dihydroxybiphenyl dioxygenase"/>
    <property type="match status" value="1"/>
</dbReference>
<evidence type="ECO:0000313" key="3">
    <source>
        <dbReference type="Proteomes" id="UP000298781"/>
    </source>
</evidence>
<reference evidence="2 3" key="1">
    <citation type="submission" date="2019-04" db="EMBL/GenBank/DDBJ databases">
        <title>Phreatobacter aquaticus sp. nov.</title>
        <authorList>
            <person name="Choi A."/>
        </authorList>
    </citation>
    <scope>NUCLEOTIDE SEQUENCE [LARGE SCALE GENOMIC DNA]</scope>
    <source>
        <strain evidence="2 3">KCTC 52518</strain>
    </source>
</reference>
<feature type="domain" description="VOC" evidence="1">
    <location>
        <begin position="12"/>
        <end position="123"/>
    </location>
</feature>
<keyword evidence="3" id="KW-1185">Reference proteome</keyword>
<dbReference type="CDD" id="cd08343">
    <property type="entry name" value="ED_TypeI_classII_C"/>
    <property type="match status" value="1"/>
</dbReference>
<evidence type="ECO:0000259" key="1">
    <source>
        <dbReference type="PROSITE" id="PS51819"/>
    </source>
</evidence>
<dbReference type="AlphaFoldDB" id="A0A4D7B1L2"/>
<name>A0A4D7B1L2_9HYPH</name>
<dbReference type="EMBL" id="CP039690">
    <property type="protein sequence ID" value="QCI63396.1"/>
    <property type="molecule type" value="Genomic_DNA"/>
</dbReference>
<dbReference type="OrthoDB" id="9803142at2"/>
<dbReference type="RefSeq" id="WP_136958854.1">
    <property type="nucleotide sequence ID" value="NZ_CP039690.1"/>
</dbReference>
<gene>
    <name evidence="2" type="ORF">E8M01_03575</name>
</gene>
<dbReference type="Proteomes" id="UP000298781">
    <property type="component" value="Chromosome"/>
</dbReference>
<dbReference type="KEGG" id="pstg:E8M01_03575"/>
<evidence type="ECO:0000313" key="2">
    <source>
        <dbReference type="EMBL" id="QCI63396.1"/>
    </source>
</evidence>
<accession>A0A4D7B1L2</accession>
<dbReference type="Pfam" id="PF00903">
    <property type="entry name" value="Glyoxalase"/>
    <property type="match status" value="2"/>
</dbReference>
<dbReference type="InterPro" id="IPR029068">
    <property type="entry name" value="Glyas_Bleomycin-R_OHBP_Dase"/>
</dbReference>
<protein>
    <submittedName>
        <fullName evidence="2">Glyoxalase</fullName>
    </submittedName>
</protein>
<dbReference type="Gene3D" id="3.10.180.10">
    <property type="entry name" value="2,3-Dihydroxybiphenyl 1,2-Dioxygenase, domain 1"/>
    <property type="match status" value="2"/>
</dbReference>
<dbReference type="InterPro" id="IPR037523">
    <property type="entry name" value="VOC_core"/>
</dbReference>
<feature type="domain" description="VOC" evidence="1">
    <location>
        <begin position="141"/>
        <end position="256"/>
    </location>
</feature>